<evidence type="ECO:0000256" key="5">
    <source>
        <dbReference type="ARBA" id="ARBA00023088"/>
    </source>
</evidence>
<keyword evidence="4 6" id="KW-0732">Signal</keyword>
<feature type="domain" description="NEAT" evidence="7">
    <location>
        <begin position="204"/>
        <end position="327"/>
    </location>
</feature>
<dbReference type="Pfam" id="PF05031">
    <property type="entry name" value="NEAT"/>
    <property type="match status" value="1"/>
</dbReference>
<evidence type="ECO:0000256" key="4">
    <source>
        <dbReference type="ARBA" id="ARBA00022729"/>
    </source>
</evidence>
<dbReference type="PANTHER" id="PTHR37824:SF1">
    <property type="entry name" value="IRON-REGULATED SURFACE DETERMINANT PROTEIN C"/>
    <property type="match status" value="1"/>
</dbReference>
<dbReference type="PROSITE" id="PS51272">
    <property type="entry name" value="SLH"/>
    <property type="match status" value="3"/>
</dbReference>
<keyword evidence="2" id="KW-0134">Cell wall</keyword>
<dbReference type="PROSITE" id="PS50978">
    <property type="entry name" value="NEAT"/>
    <property type="match status" value="1"/>
</dbReference>
<dbReference type="RefSeq" id="WP_354470888.1">
    <property type="nucleotide sequence ID" value="NZ_JBEPSB010000001.1"/>
</dbReference>
<keyword evidence="10" id="KW-1185">Reference proteome</keyword>
<dbReference type="InterPro" id="IPR037250">
    <property type="entry name" value="NEAT_dom_sf"/>
</dbReference>
<organism evidence="9 10">
    <name type="scientific">Lysinibacillus parviboronicapiens</name>
    <dbReference type="NCBI Taxonomy" id="436516"/>
    <lineage>
        <taxon>Bacteria</taxon>
        <taxon>Bacillati</taxon>
        <taxon>Bacillota</taxon>
        <taxon>Bacilli</taxon>
        <taxon>Bacillales</taxon>
        <taxon>Bacillaceae</taxon>
        <taxon>Lysinibacillus</taxon>
    </lineage>
</organism>
<comment type="subcellular location">
    <subcellularLocation>
        <location evidence="1">Secreted</location>
        <location evidence="1">Cell wall</location>
        <topology evidence="1">Peptidoglycan-anchor</topology>
    </subcellularLocation>
</comment>
<protein>
    <submittedName>
        <fullName evidence="9">Heme-binding NEAT domain protein</fullName>
    </submittedName>
</protein>
<reference evidence="9 10" key="1">
    <citation type="submission" date="2024-06" db="EMBL/GenBank/DDBJ databases">
        <title>Sorghum-associated microbial communities from plants grown in Nebraska, USA.</title>
        <authorList>
            <person name="Schachtman D."/>
        </authorList>
    </citation>
    <scope>NUCLEOTIDE SEQUENCE [LARGE SCALE GENOMIC DNA]</scope>
    <source>
        <strain evidence="9 10">736</strain>
    </source>
</reference>
<comment type="caution">
    <text evidence="9">The sequence shown here is derived from an EMBL/GenBank/DDBJ whole genome shotgun (WGS) entry which is preliminary data.</text>
</comment>
<feature type="domain" description="SLH" evidence="8">
    <location>
        <begin position="384"/>
        <end position="445"/>
    </location>
</feature>
<dbReference type="Pfam" id="PF00395">
    <property type="entry name" value="SLH"/>
    <property type="match status" value="3"/>
</dbReference>
<evidence type="ECO:0000259" key="8">
    <source>
        <dbReference type="PROSITE" id="PS51272"/>
    </source>
</evidence>
<evidence type="ECO:0000256" key="3">
    <source>
        <dbReference type="ARBA" id="ARBA00022525"/>
    </source>
</evidence>
<dbReference type="InterPro" id="IPR050436">
    <property type="entry name" value="IsdA"/>
</dbReference>
<keyword evidence="3" id="KW-0964">Secreted</keyword>
<feature type="chain" id="PRO_5046357338" evidence="6">
    <location>
        <begin position="33"/>
        <end position="513"/>
    </location>
</feature>
<evidence type="ECO:0000256" key="2">
    <source>
        <dbReference type="ARBA" id="ARBA00022512"/>
    </source>
</evidence>
<keyword evidence="5" id="KW-0572">Peptidoglycan-anchor</keyword>
<accession>A0ABV2PEU3</accession>
<dbReference type="InterPro" id="IPR001119">
    <property type="entry name" value="SLH_dom"/>
</dbReference>
<gene>
    <name evidence="9" type="ORF">ABIA69_000621</name>
</gene>
<feature type="domain" description="SLH" evidence="8">
    <location>
        <begin position="328"/>
        <end position="383"/>
    </location>
</feature>
<evidence type="ECO:0000313" key="9">
    <source>
        <dbReference type="EMBL" id="MET4559478.1"/>
    </source>
</evidence>
<proteinExistence type="predicted"/>
<sequence>MAKKRQSRATKIVLASLLAASLSVPSFASAQAADVTTTNTEVKAETTKSEKADTTVNFQIFKPGTTEAQPAISSHLVTQGTMVEKNGKFEAKLTVTAKSAPMIAGLQTKQGDKYADATEVKNADGTITYSFPVVAGEVLSAKIHVVADTPNGKMDTWYDFDLKAVENKETTTAEVVEEKKEETTEVVTDKEATETTEKTEVTDEDVDVYEGTVTVYKDGTKEESMMKNYIDSTIAVAKADGTYVVGMFFPKGQYVQSFKVDGQDAELDEEETGTDERLYLFEVKDIKALTTAEIHIIVNEAGVKYDSVHKVQFKFDVNFDQPVTEETTVDNPFKDIDNNENKDAILNLLAYDIIVAQDKFNPNNSLTRAQFALMIARTLELEATEVAGFQDIKGIEAENAINALAEYGIVETREKFNPNGTLTRQQGALMIYRAIQAIEGELKVEGTLPYADVSTIANDEAKEAFTLLYKEGIMTGSVGKDGKTYIHANKPLTRGQMAKILNNSLDFFYEFEE</sequence>
<dbReference type="PANTHER" id="PTHR37824">
    <property type="entry name" value="IRON-REGULATED SURFACE DETERMINANT PROTEIN C"/>
    <property type="match status" value="1"/>
</dbReference>
<dbReference type="Gene3D" id="2.60.40.1850">
    <property type="match status" value="2"/>
</dbReference>
<dbReference type="EMBL" id="JBEPSB010000001">
    <property type="protein sequence ID" value="MET4559478.1"/>
    <property type="molecule type" value="Genomic_DNA"/>
</dbReference>
<dbReference type="CDD" id="cd06920">
    <property type="entry name" value="NEAT"/>
    <property type="match status" value="1"/>
</dbReference>
<evidence type="ECO:0000256" key="6">
    <source>
        <dbReference type="SAM" id="SignalP"/>
    </source>
</evidence>
<dbReference type="InterPro" id="IPR006635">
    <property type="entry name" value="NEAT_dom"/>
</dbReference>
<feature type="signal peptide" evidence="6">
    <location>
        <begin position="1"/>
        <end position="32"/>
    </location>
</feature>
<evidence type="ECO:0000256" key="1">
    <source>
        <dbReference type="ARBA" id="ARBA00004168"/>
    </source>
</evidence>
<dbReference type="SUPFAM" id="SSF158911">
    <property type="entry name" value="NEAT domain-like"/>
    <property type="match status" value="2"/>
</dbReference>
<evidence type="ECO:0000259" key="7">
    <source>
        <dbReference type="PROSITE" id="PS50978"/>
    </source>
</evidence>
<evidence type="ECO:0000313" key="10">
    <source>
        <dbReference type="Proteomes" id="UP001549363"/>
    </source>
</evidence>
<dbReference type="SMART" id="SM00725">
    <property type="entry name" value="NEAT"/>
    <property type="match status" value="1"/>
</dbReference>
<name>A0ABV2PEU3_9BACI</name>
<dbReference type="Proteomes" id="UP001549363">
    <property type="component" value="Unassembled WGS sequence"/>
</dbReference>
<feature type="domain" description="SLH" evidence="8">
    <location>
        <begin position="448"/>
        <end position="513"/>
    </location>
</feature>